<dbReference type="GO" id="GO:0046872">
    <property type="term" value="F:metal ion binding"/>
    <property type="evidence" value="ECO:0007669"/>
    <property type="project" value="UniProtKB-KW"/>
</dbReference>
<evidence type="ECO:0000256" key="9">
    <source>
        <dbReference type="RuleBase" id="RU362011"/>
    </source>
</evidence>
<proteinExistence type="inferred from homology"/>
<keyword evidence="4 9" id="KW-0812">Transmembrane</keyword>
<keyword evidence="12" id="KW-1185">Reference proteome</keyword>
<keyword evidence="6 9" id="KW-1133">Transmembrane helix</keyword>
<dbReference type="AlphaFoldDB" id="A0AAE3HN20"/>
<evidence type="ECO:0000259" key="10">
    <source>
        <dbReference type="PROSITE" id="PS51371"/>
    </source>
</evidence>
<dbReference type="InterPro" id="IPR038076">
    <property type="entry name" value="MgtE_N_sf"/>
</dbReference>
<feature type="transmembrane region" description="Helical" evidence="9">
    <location>
        <begin position="317"/>
        <end position="344"/>
    </location>
</feature>
<feature type="transmembrane region" description="Helical" evidence="9">
    <location>
        <begin position="393"/>
        <end position="418"/>
    </location>
</feature>
<reference evidence="11" key="1">
    <citation type="submission" date="2022-08" db="EMBL/GenBank/DDBJ databases">
        <title>Genomic Encyclopedia of Type Strains, Phase III (KMG-III): the genomes of soil and plant-associated and newly described type strains.</title>
        <authorList>
            <person name="Whitman W."/>
        </authorList>
    </citation>
    <scope>NUCLEOTIDE SEQUENCE</scope>
    <source>
        <strain evidence="11">HMT 1</strain>
    </source>
</reference>
<dbReference type="NCBIfam" id="TIGR00400">
    <property type="entry name" value="mgtE"/>
    <property type="match status" value="1"/>
</dbReference>
<comment type="function">
    <text evidence="9">Acts as a magnesium transporter.</text>
</comment>
<evidence type="ECO:0000256" key="2">
    <source>
        <dbReference type="ARBA" id="ARBA00009749"/>
    </source>
</evidence>
<feature type="transmembrane region" description="Helical" evidence="9">
    <location>
        <begin position="430"/>
        <end position="455"/>
    </location>
</feature>
<keyword evidence="5 9" id="KW-0460">Magnesium</keyword>
<keyword evidence="7 9" id="KW-0472">Membrane</keyword>
<dbReference type="InterPro" id="IPR006669">
    <property type="entry name" value="MgtE_transporter"/>
</dbReference>
<dbReference type="Pfam" id="PF03448">
    <property type="entry name" value="MgtE_N"/>
    <property type="match status" value="1"/>
</dbReference>
<dbReference type="SUPFAM" id="SSF161093">
    <property type="entry name" value="MgtE membrane domain-like"/>
    <property type="match status" value="1"/>
</dbReference>
<dbReference type="Proteomes" id="UP001204445">
    <property type="component" value="Unassembled WGS sequence"/>
</dbReference>
<evidence type="ECO:0000256" key="1">
    <source>
        <dbReference type="ARBA" id="ARBA00004141"/>
    </source>
</evidence>
<keyword evidence="9" id="KW-0479">Metal-binding</keyword>
<comment type="subunit">
    <text evidence="9">Homodimer.</text>
</comment>
<evidence type="ECO:0000256" key="4">
    <source>
        <dbReference type="ARBA" id="ARBA00022692"/>
    </source>
</evidence>
<dbReference type="Pfam" id="PF00571">
    <property type="entry name" value="CBS"/>
    <property type="match status" value="1"/>
</dbReference>
<dbReference type="Gene3D" id="1.10.357.20">
    <property type="entry name" value="SLC41 divalent cation transporters, integral membrane domain"/>
    <property type="match status" value="1"/>
</dbReference>
<dbReference type="GO" id="GO:0005886">
    <property type="term" value="C:plasma membrane"/>
    <property type="evidence" value="ECO:0007669"/>
    <property type="project" value="UniProtKB-SubCell"/>
</dbReference>
<keyword evidence="8" id="KW-0129">CBS domain</keyword>
<dbReference type="Gene3D" id="3.10.580.10">
    <property type="entry name" value="CBS-domain"/>
    <property type="match status" value="1"/>
</dbReference>
<evidence type="ECO:0000256" key="8">
    <source>
        <dbReference type="PROSITE-ProRule" id="PRU00703"/>
    </source>
</evidence>
<dbReference type="Pfam" id="PF01769">
    <property type="entry name" value="MgtE"/>
    <property type="match status" value="1"/>
</dbReference>
<dbReference type="SUPFAM" id="SSF54631">
    <property type="entry name" value="CBS-domain pair"/>
    <property type="match status" value="1"/>
</dbReference>
<gene>
    <name evidence="11" type="ORF">J2T55_002251</name>
</gene>
<dbReference type="PANTHER" id="PTHR43773:SF1">
    <property type="entry name" value="MAGNESIUM TRANSPORTER MGTE"/>
    <property type="match status" value="1"/>
</dbReference>
<dbReference type="PANTHER" id="PTHR43773">
    <property type="entry name" value="MAGNESIUM TRANSPORTER MGTE"/>
    <property type="match status" value="1"/>
</dbReference>
<feature type="domain" description="CBS" evidence="10">
    <location>
        <begin position="210"/>
        <end position="267"/>
    </location>
</feature>
<name>A0AAE3HN20_9GAMM</name>
<comment type="subcellular location">
    <subcellularLocation>
        <location evidence="9">Cell membrane</location>
        <topology evidence="9">Multi-pass membrane protein</topology>
    </subcellularLocation>
    <subcellularLocation>
        <location evidence="1">Membrane</location>
        <topology evidence="1">Multi-pass membrane protein</topology>
    </subcellularLocation>
</comment>
<accession>A0AAE3HN20</accession>
<evidence type="ECO:0000313" key="11">
    <source>
        <dbReference type="EMBL" id="MCS3904216.1"/>
    </source>
</evidence>
<sequence length="456" mass="49524">MTDPETTSQDTIEQPTLEQLREALDNEDPAAIRELLANIHASEVADLLESLPNQDRQRVWWLIDPDSAGDVLAHAQESVRVSLLELMQPQEVVEATRSLDTDDAADILQDLPEALIESVLLAMDEQNRQRLASVMSYPEDTAGGLMDLDVIPIRADVTLDVVNRFLRRRSEIPDNTDSLVVVDRDNRFLGVLPLTAMFLNDSERTVGECMNTSAEPLPATLPAAEVAKKFEQRDFVSAPVVDEENHLLGRITIDDVVDVIQEEAEQTFRRMAGIEENDLFAPIWSSTRRRAVWLGINIITAFVAAAVIGRFEATIQQLVALAVLMPIVASMGGVAGNQTLTIMVRGLALGQIGKSNIQPLLRKELIISFLNGLLWALVVGVIAYLWFGNHLVSLVIGAAMVITLASGALAGALIPLLLKRIGVDPAIAGGVLLTTVTDVVGFLSFLGLAAIVLALV</sequence>
<dbReference type="GO" id="GO:0015095">
    <property type="term" value="F:magnesium ion transmembrane transporter activity"/>
    <property type="evidence" value="ECO:0007669"/>
    <property type="project" value="UniProtKB-UniRule"/>
</dbReference>
<dbReference type="InterPro" id="IPR036739">
    <property type="entry name" value="SLC41_membr_dom_sf"/>
</dbReference>
<keyword evidence="9" id="KW-1003">Cell membrane</keyword>
<dbReference type="Gene3D" id="1.25.60.10">
    <property type="entry name" value="MgtE N-terminal domain-like"/>
    <property type="match status" value="1"/>
</dbReference>
<evidence type="ECO:0000256" key="6">
    <source>
        <dbReference type="ARBA" id="ARBA00022989"/>
    </source>
</evidence>
<dbReference type="EMBL" id="JANUCT010000017">
    <property type="protein sequence ID" value="MCS3904216.1"/>
    <property type="molecule type" value="Genomic_DNA"/>
</dbReference>
<organism evidence="11 12">
    <name type="scientific">Methylohalomonas lacus</name>
    <dbReference type="NCBI Taxonomy" id="398773"/>
    <lineage>
        <taxon>Bacteria</taxon>
        <taxon>Pseudomonadati</taxon>
        <taxon>Pseudomonadota</taxon>
        <taxon>Gammaproteobacteria</taxon>
        <taxon>Methylohalomonadales</taxon>
        <taxon>Methylohalomonadaceae</taxon>
        <taxon>Methylohalomonas</taxon>
    </lineage>
</organism>
<dbReference type="InterPro" id="IPR006667">
    <property type="entry name" value="SLC41_membr_dom"/>
</dbReference>
<dbReference type="SMART" id="SM00116">
    <property type="entry name" value="CBS"/>
    <property type="match status" value="1"/>
</dbReference>
<evidence type="ECO:0000256" key="5">
    <source>
        <dbReference type="ARBA" id="ARBA00022842"/>
    </source>
</evidence>
<dbReference type="SMART" id="SM00924">
    <property type="entry name" value="MgtE_N"/>
    <property type="match status" value="1"/>
</dbReference>
<feature type="transmembrane region" description="Helical" evidence="9">
    <location>
        <begin position="365"/>
        <end position="387"/>
    </location>
</feature>
<dbReference type="InterPro" id="IPR046342">
    <property type="entry name" value="CBS_dom_sf"/>
</dbReference>
<protein>
    <recommendedName>
        <fullName evidence="9">Magnesium transporter MgtE</fullName>
    </recommendedName>
</protein>
<dbReference type="PROSITE" id="PS51371">
    <property type="entry name" value="CBS"/>
    <property type="match status" value="1"/>
</dbReference>
<evidence type="ECO:0000256" key="7">
    <source>
        <dbReference type="ARBA" id="ARBA00023136"/>
    </source>
</evidence>
<comment type="similarity">
    <text evidence="2 9">Belongs to the SLC41A transporter family.</text>
</comment>
<feature type="transmembrane region" description="Helical" evidence="9">
    <location>
        <begin position="291"/>
        <end position="311"/>
    </location>
</feature>
<dbReference type="InterPro" id="IPR006668">
    <property type="entry name" value="Mg_transptr_MgtE_intracell_dom"/>
</dbReference>
<dbReference type="InterPro" id="IPR000644">
    <property type="entry name" value="CBS_dom"/>
</dbReference>
<dbReference type="RefSeq" id="WP_259056719.1">
    <property type="nucleotide sequence ID" value="NZ_JANUCT010000017.1"/>
</dbReference>
<dbReference type="SUPFAM" id="SSF158791">
    <property type="entry name" value="MgtE N-terminal domain-like"/>
    <property type="match status" value="1"/>
</dbReference>
<keyword evidence="3 9" id="KW-0813">Transport</keyword>
<evidence type="ECO:0000256" key="3">
    <source>
        <dbReference type="ARBA" id="ARBA00022448"/>
    </source>
</evidence>
<comment type="caution">
    <text evidence="11">The sequence shown here is derived from an EMBL/GenBank/DDBJ whole genome shotgun (WGS) entry which is preliminary data.</text>
</comment>
<evidence type="ECO:0000313" key="12">
    <source>
        <dbReference type="Proteomes" id="UP001204445"/>
    </source>
</evidence>
<dbReference type="CDD" id="cd04606">
    <property type="entry name" value="CBS_pair_Mg_transporter"/>
    <property type="match status" value="1"/>
</dbReference>